<organism evidence="1 2">
    <name type="scientific">Amycolatopsis ultiminotia</name>
    <dbReference type="NCBI Taxonomy" id="543629"/>
    <lineage>
        <taxon>Bacteria</taxon>
        <taxon>Bacillati</taxon>
        <taxon>Actinomycetota</taxon>
        <taxon>Actinomycetes</taxon>
        <taxon>Pseudonocardiales</taxon>
        <taxon>Pseudonocardiaceae</taxon>
        <taxon>Amycolatopsis</taxon>
    </lineage>
</organism>
<accession>A0ABP6Y8Z1</accession>
<gene>
    <name evidence="1" type="ORF">GCM10022222_74310</name>
</gene>
<dbReference type="PANTHER" id="PTHR43845">
    <property type="entry name" value="BLR5969 PROTEIN"/>
    <property type="match status" value="1"/>
</dbReference>
<dbReference type="InterPro" id="IPR042099">
    <property type="entry name" value="ANL_N_sf"/>
</dbReference>
<name>A0ABP6Y8Z1_9PSEU</name>
<dbReference type="RefSeq" id="WP_344867973.1">
    <property type="nucleotide sequence ID" value="NZ_BAAAZN010000023.1"/>
</dbReference>
<reference evidence="2" key="1">
    <citation type="journal article" date="2019" name="Int. J. Syst. Evol. Microbiol.">
        <title>The Global Catalogue of Microorganisms (GCM) 10K type strain sequencing project: providing services to taxonomists for standard genome sequencing and annotation.</title>
        <authorList>
            <consortium name="The Broad Institute Genomics Platform"/>
            <consortium name="The Broad Institute Genome Sequencing Center for Infectious Disease"/>
            <person name="Wu L."/>
            <person name="Ma J."/>
        </authorList>
    </citation>
    <scope>NUCLEOTIDE SEQUENCE [LARGE SCALE GENOMIC DNA]</scope>
    <source>
        <strain evidence="2">JCM 16898</strain>
    </source>
</reference>
<evidence type="ECO:0000313" key="2">
    <source>
        <dbReference type="Proteomes" id="UP001500689"/>
    </source>
</evidence>
<dbReference type="Gene3D" id="3.40.50.12780">
    <property type="entry name" value="N-terminal domain of ligase-like"/>
    <property type="match status" value="1"/>
</dbReference>
<dbReference type="SUPFAM" id="SSF56801">
    <property type="entry name" value="Acetyl-CoA synthetase-like"/>
    <property type="match status" value="1"/>
</dbReference>
<proteinExistence type="predicted"/>
<dbReference type="Gene3D" id="3.30.300.30">
    <property type="match status" value="1"/>
</dbReference>
<evidence type="ECO:0000313" key="1">
    <source>
        <dbReference type="EMBL" id="GAA3578719.1"/>
    </source>
</evidence>
<protein>
    <submittedName>
        <fullName evidence="1">AMP-binding protein</fullName>
    </submittedName>
</protein>
<sequence length="417" mass="44859">MTIYPALDGHVRFVRAHSPFYRALYAGLTGPFALTDLPIVDQPAFWAANTVRDNGILTGPQTGGIVFKTGGTTSAPRVSVYTREEWREMARTFATGLAAAGLRSGDRVANLYHAGELYSGFIFTLNALQEALTDTVQLPIAGNAPLEFAVQTMLDFAATVVAGFPTYLVELARNVCAGVGSLPGVRLLLFSGEAFYDDQRAVIAAAFPNAVVRSIGYASVDAGILGAPVEGEDLRVFRGFGGQRILELVDPDTAEPITKAGRAGRLLLTDLGRRLLPIIRYPVGDLVEWTDYAARTFRLLGRAGEGARIGHVTLHLDYLREAVDNAIGDAVVDGFQVVLRRAAAQDQLVLRVAAGAADRPAAEADLRARVDLLSPRFADQVRTGVCPPLQVEWVPPAGIVTNRRTGKVLRLIDERPV</sequence>
<dbReference type="EMBL" id="BAAAZN010000023">
    <property type="protein sequence ID" value="GAA3578719.1"/>
    <property type="molecule type" value="Genomic_DNA"/>
</dbReference>
<keyword evidence="2" id="KW-1185">Reference proteome</keyword>
<dbReference type="InterPro" id="IPR045851">
    <property type="entry name" value="AMP-bd_C_sf"/>
</dbReference>
<dbReference type="PANTHER" id="PTHR43845:SF1">
    <property type="entry name" value="BLR5969 PROTEIN"/>
    <property type="match status" value="1"/>
</dbReference>
<dbReference type="Proteomes" id="UP001500689">
    <property type="component" value="Unassembled WGS sequence"/>
</dbReference>
<comment type="caution">
    <text evidence="1">The sequence shown here is derived from an EMBL/GenBank/DDBJ whole genome shotgun (WGS) entry which is preliminary data.</text>
</comment>